<dbReference type="Gene3D" id="2.60.40.1120">
    <property type="entry name" value="Carboxypeptidase-like, regulatory domain"/>
    <property type="match status" value="1"/>
</dbReference>
<dbReference type="Gene3D" id="2.40.170.20">
    <property type="entry name" value="TonB-dependent receptor, beta-barrel domain"/>
    <property type="match status" value="1"/>
</dbReference>
<comment type="caution">
    <text evidence="13">The sequence shown here is derived from an EMBL/GenBank/DDBJ whole genome shotgun (WGS) entry which is preliminary data.</text>
</comment>
<keyword evidence="13" id="KW-0675">Receptor</keyword>
<feature type="domain" description="TonB-dependent receptor plug" evidence="12">
    <location>
        <begin position="135"/>
        <end position="239"/>
    </location>
</feature>
<evidence type="ECO:0000256" key="10">
    <source>
        <dbReference type="SAM" id="SignalP"/>
    </source>
</evidence>
<dbReference type="NCBIfam" id="TIGR04057">
    <property type="entry name" value="SusC_RagA_signa"/>
    <property type="match status" value="1"/>
</dbReference>
<name>A0AAW5N9Q5_9BACT</name>
<evidence type="ECO:0000256" key="6">
    <source>
        <dbReference type="ARBA" id="ARBA00023136"/>
    </source>
</evidence>
<dbReference type="PROSITE" id="PS52016">
    <property type="entry name" value="TONB_DEPENDENT_REC_3"/>
    <property type="match status" value="1"/>
</dbReference>
<dbReference type="SUPFAM" id="SSF56935">
    <property type="entry name" value="Porins"/>
    <property type="match status" value="1"/>
</dbReference>
<evidence type="ECO:0000259" key="12">
    <source>
        <dbReference type="Pfam" id="PF07715"/>
    </source>
</evidence>
<dbReference type="Pfam" id="PF00593">
    <property type="entry name" value="TonB_dep_Rec_b-barrel"/>
    <property type="match status" value="1"/>
</dbReference>
<dbReference type="SUPFAM" id="SSF49464">
    <property type="entry name" value="Carboxypeptidase regulatory domain-like"/>
    <property type="match status" value="1"/>
</dbReference>
<keyword evidence="4 8" id="KW-0812">Transmembrane</keyword>
<comment type="subcellular location">
    <subcellularLocation>
        <location evidence="1 8">Cell outer membrane</location>
        <topology evidence="1 8">Multi-pass membrane protein</topology>
    </subcellularLocation>
</comment>
<dbReference type="Pfam" id="PF13715">
    <property type="entry name" value="CarbopepD_reg_2"/>
    <property type="match status" value="1"/>
</dbReference>
<evidence type="ECO:0000256" key="2">
    <source>
        <dbReference type="ARBA" id="ARBA00022448"/>
    </source>
</evidence>
<dbReference type="Gene3D" id="2.170.130.10">
    <property type="entry name" value="TonB-dependent receptor, plug domain"/>
    <property type="match status" value="1"/>
</dbReference>
<dbReference type="InterPro" id="IPR039426">
    <property type="entry name" value="TonB-dep_rcpt-like"/>
</dbReference>
<dbReference type="Proteomes" id="UP001204579">
    <property type="component" value="Unassembled WGS sequence"/>
</dbReference>
<dbReference type="EMBL" id="JANRHJ010000018">
    <property type="protein sequence ID" value="MCR8875033.1"/>
    <property type="molecule type" value="Genomic_DNA"/>
</dbReference>
<keyword evidence="2 8" id="KW-0813">Transport</keyword>
<dbReference type="Pfam" id="PF07715">
    <property type="entry name" value="Plug"/>
    <property type="match status" value="1"/>
</dbReference>
<proteinExistence type="inferred from homology"/>
<evidence type="ECO:0000256" key="9">
    <source>
        <dbReference type="RuleBase" id="RU003357"/>
    </source>
</evidence>
<accession>A0AAW5N9Q5</accession>
<feature type="domain" description="TonB-dependent receptor-like beta-barrel" evidence="11">
    <location>
        <begin position="435"/>
        <end position="812"/>
    </location>
</feature>
<keyword evidence="6 8" id="KW-0472">Membrane</keyword>
<dbReference type="InterPro" id="IPR023996">
    <property type="entry name" value="TonB-dep_OMP_SusC/RagA"/>
</dbReference>
<dbReference type="InterPro" id="IPR037066">
    <property type="entry name" value="Plug_dom_sf"/>
</dbReference>
<sequence>MLKPFKSVSMLMTLTGLISTGSAYALATPEVDAVDHITQQSTCTGVVKDASGETVIGASVVVKGTTNGTITGLDGDFSIPNVQKGAIIEISFVGYTTQEIKWEGQPINIVLKEDTQTLEEVVVTGYGGSQKRAALTTAISKMDDQVLKNAAMSNAGQALQGSVTGLRVINTTGQPGAEPDITLRGGATITGSNSKALIVVDGIIRDSMSDINPSDIESIQVLKDAASTAIYGARANGGVILVETKSGKAGKASVNYKFKLGVNFARMGYDFCNAQDYLYYNRLGYKRYTNNVPGAANVDTQTGYGTQNDLIDVKYLTDENSYLRNEGWLVMDDPYYEGKQLLFKDYSGLLDDAVFANTTLTQDHYVNITGGNDKGTYMASMGYYNEDGQIKGTGYKRFNGSVNGTYKIFPFLNVKAGATYTWSQQPSLWIGSYELFYRTRSQRPTWNPYNEDGTPASGWGTGDGNPEYYREKLTSEDGTRKSTYNFGFDLDIIPKKLVFSGNSSLYHYDYQYETFNKSYQTQTSSTPNNTRDASAKIERYTQIQVNGTLNYKDTFKEKHNLDVMLGGEYFGYNYFKMEAKTQNSPTDDIPTLNAGATRTSTTSEKTGYRIASVFGRVNYNYQMKYLLSVVARYDGISRLKDNRWGFFPGISAGWNVTEEEFWKESKISDVISNIKPRISYGVNGNVNGIGNFDIYGIYKQIGAGNYNGATGYYNSTLINTALRWEQSRSFEAGLDLGFFNNRLSFIFDYYNRTTDDLLTDVNLPAYTGFSSMKTNLGRLRNSGFEMEVRANILTNPKGLNWEVTANLTSVSNKILKLPTSDKPFNQIDGYEVAAGLYDPATGETPTKWIGGYREGGKLGDLVGYVQKHIFRDWDDVRANANMVIDEVANLYGPGMADQINPQTGLTYAQSSGWKPIEPGDVCWDDINQDGKINSLDRAVVGNIFPKVTGGFSTTLSYKNLSLYARFDYALGHTIYNDLKARSLGQYQGQFNIIDKVHDTWSETNPDADLPVFTYADQLNKKNITRSNNGNTAVDNNSSRFYEKGDYLALREITLSYNLPKTWISKAGMTDASVYVTGQNLFYITGYDGVSPEPAVATTYGRGIDNGRYPTPRTVLFGLSVTF</sequence>
<dbReference type="InterPro" id="IPR000531">
    <property type="entry name" value="Beta-barrel_TonB"/>
</dbReference>
<evidence type="ECO:0000313" key="13">
    <source>
        <dbReference type="EMBL" id="MCR8875033.1"/>
    </source>
</evidence>
<keyword evidence="14" id="KW-1185">Reference proteome</keyword>
<evidence type="ECO:0000256" key="8">
    <source>
        <dbReference type="PROSITE-ProRule" id="PRU01360"/>
    </source>
</evidence>
<dbReference type="RefSeq" id="WP_235303377.1">
    <property type="nucleotide sequence ID" value="NZ_JADYTK010000191.1"/>
</dbReference>
<dbReference type="AlphaFoldDB" id="A0AAW5N9Q5"/>
<feature type="chain" id="PRO_5043834739" evidence="10">
    <location>
        <begin position="26"/>
        <end position="1122"/>
    </location>
</feature>
<evidence type="ECO:0000256" key="4">
    <source>
        <dbReference type="ARBA" id="ARBA00022692"/>
    </source>
</evidence>
<organism evidence="13 14">
    <name type="scientific">Phocaeicola barnesiae</name>
    <dbReference type="NCBI Taxonomy" id="376804"/>
    <lineage>
        <taxon>Bacteria</taxon>
        <taxon>Pseudomonadati</taxon>
        <taxon>Bacteroidota</taxon>
        <taxon>Bacteroidia</taxon>
        <taxon>Bacteroidales</taxon>
        <taxon>Bacteroidaceae</taxon>
        <taxon>Phocaeicola</taxon>
    </lineage>
</organism>
<comment type="similarity">
    <text evidence="8 9">Belongs to the TonB-dependent receptor family.</text>
</comment>
<evidence type="ECO:0000313" key="14">
    <source>
        <dbReference type="Proteomes" id="UP001204579"/>
    </source>
</evidence>
<evidence type="ECO:0000256" key="1">
    <source>
        <dbReference type="ARBA" id="ARBA00004571"/>
    </source>
</evidence>
<dbReference type="GO" id="GO:0009279">
    <property type="term" value="C:cell outer membrane"/>
    <property type="evidence" value="ECO:0007669"/>
    <property type="project" value="UniProtKB-SubCell"/>
</dbReference>
<dbReference type="NCBIfam" id="TIGR04056">
    <property type="entry name" value="OMP_RagA_SusC"/>
    <property type="match status" value="1"/>
</dbReference>
<evidence type="ECO:0000256" key="5">
    <source>
        <dbReference type="ARBA" id="ARBA00023077"/>
    </source>
</evidence>
<evidence type="ECO:0000256" key="7">
    <source>
        <dbReference type="ARBA" id="ARBA00023237"/>
    </source>
</evidence>
<dbReference type="InterPro" id="IPR012910">
    <property type="entry name" value="Plug_dom"/>
</dbReference>
<feature type="signal peptide" evidence="10">
    <location>
        <begin position="1"/>
        <end position="25"/>
    </location>
</feature>
<keyword evidence="3 8" id="KW-1134">Transmembrane beta strand</keyword>
<gene>
    <name evidence="13" type="ORF">NW209_13600</name>
</gene>
<reference evidence="13 14" key="1">
    <citation type="submission" date="2022-08" db="EMBL/GenBank/DDBJ databases">
        <authorList>
            <person name="Zeman M."/>
            <person name="Kubasova T."/>
        </authorList>
    </citation>
    <scope>NUCLEOTIDE SEQUENCE [LARGE SCALE GENOMIC DNA]</scope>
    <source>
        <strain evidence="13 14">ET62</strain>
    </source>
</reference>
<protein>
    <submittedName>
        <fullName evidence="13">TonB-dependent receptor</fullName>
    </submittedName>
</protein>
<evidence type="ECO:0000259" key="11">
    <source>
        <dbReference type="Pfam" id="PF00593"/>
    </source>
</evidence>
<keyword evidence="7 8" id="KW-0998">Cell outer membrane</keyword>
<keyword evidence="5 9" id="KW-0798">TonB box</keyword>
<dbReference type="InterPro" id="IPR008969">
    <property type="entry name" value="CarboxyPept-like_regulatory"/>
</dbReference>
<dbReference type="InterPro" id="IPR036942">
    <property type="entry name" value="Beta-barrel_TonB_sf"/>
</dbReference>
<keyword evidence="10" id="KW-0732">Signal</keyword>
<dbReference type="InterPro" id="IPR023997">
    <property type="entry name" value="TonB-dep_OMP_SusC/RagA_CS"/>
</dbReference>
<evidence type="ECO:0000256" key="3">
    <source>
        <dbReference type="ARBA" id="ARBA00022452"/>
    </source>
</evidence>